<evidence type="ECO:0000256" key="8">
    <source>
        <dbReference type="ARBA" id="ARBA00023239"/>
    </source>
</evidence>
<proteinExistence type="predicted"/>
<keyword evidence="6" id="KW-0443">Lipid metabolism</keyword>
<keyword evidence="5" id="KW-0210">Decarboxylase</keyword>
<evidence type="ECO:0000256" key="6">
    <source>
        <dbReference type="ARBA" id="ARBA00023098"/>
    </source>
</evidence>
<evidence type="ECO:0000256" key="10">
    <source>
        <dbReference type="ARBA" id="ARBA00023317"/>
    </source>
</evidence>
<keyword evidence="10" id="KW-0670">Pyruvate</keyword>
<dbReference type="Pfam" id="PF02666">
    <property type="entry name" value="PS_Dcarbxylase"/>
    <property type="match status" value="1"/>
</dbReference>
<dbReference type="AlphaFoldDB" id="A0A0K2VHF0"/>
<evidence type="ECO:0000256" key="12">
    <source>
        <dbReference type="ARBA" id="ARBA00045136"/>
    </source>
</evidence>
<dbReference type="EMBL" id="HACA01032532">
    <property type="protein sequence ID" value="CDW49893.1"/>
    <property type="molecule type" value="Transcribed_RNA"/>
</dbReference>
<accession>A0A0K2VHF0</accession>
<dbReference type="PANTHER" id="PTHR10067:SF6">
    <property type="entry name" value="PHOSPHATIDYLSERINE DECARBOXYLASE PROENZYME, MITOCHONDRIAL"/>
    <property type="match status" value="1"/>
</dbReference>
<keyword evidence="9" id="KW-1208">Phospholipid metabolism</keyword>
<evidence type="ECO:0000313" key="13">
    <source>
        <dbReference type="EMBL" id="CDW49893.1"/>
    </source>
</evidence>
<dbReference type="NCBIfam" id="TIGR00163">
    <property type="entry name" value="PS_decarb"/>
    <property type="match status" value="1"/>
</dbReference>
<evidence type="ECO:0000256" key="7">
    <source>
        <dbReference type="ARBA" id="ARBA00023209"/>
    </source>
</evidence>
<comment type="pathway">
    <text evidence="11">Phospholipid metabolism; phosphatidylethanolamine biosynthesis.</text>
</comment>
<feature type="non-terminal residue" evidence="13">
    <location>
        <position position="1"/>
    </location>
</feature>
<evidence type="ECO:0000256" key="5">
    <source>
        <dbReference type="ARBA" id="ARBA00022793"/>
    </source>
</evidence>
<keyword evidence="7" id="KW-0594">Phospholipid biosynthesis</keyword>
<evidence type="ECO:0000256" key="2">
    <source>
        <dbReference type="ARBA" id="ARBA00005189"/>
    </source>
</evidence>
<dbReference type="GO" id="GO:0006646">
    <property type="term" value="P:phosphatidylethanolamine biosynthetic process"/>
    <property type="evidence" value="ECO:0007669"/>
    <property type="project" value="UniProtKB-UniPathway"/>
</dbReference>
<dbReference type="PANTHER" id="PTHR10067">
    <property type="entry name" value="PHOSPHATIDYLSERINE DECARBOXYLASE"/>
    <property type="match status" value="1"/>
</dbReference>
<protein>
    <recommendedName>
        <fullName evidence="3">phosphatidylserine decarboxylase</fullName>
        <ecNumber evidence="3">4.1.1.65</ecNumber>
    </recommendedName>
</protein>
<evidence type="ECO:0000256" key="11">
    <source>
        <dbReference type="ARBA" id="ARBA00024326"/>
    </source>
</evidence>
<evidence type="ECO:0000256" key="9">
    <source>
        <dbReference type="ARBA" id="ARBA00023264"/>
    </source>
</evidence>
<keyword evidence="4" id="KW-0444">Lipid biosynthesis</keyword>
<comment type="cofactor">
    <cofactor evidence="1">
        <name>pyruvate</name>
        <dbReference type="ChEBI" id="CHEBI:15361"/>
    </cofactor>
</comment>
<comment type="function">
    <text evidence="12">Catalyzes the formation of phosphatidylethanolamine (PtdEtn) from phosphatidylserine (PtdSer). Plays a central role in phospholipid metabolism and in the interorganelle trafficking of phosphatidylserine. May be involved in lipid droplet biogenesis at the endoplasmic reticulum membrane.</text>
</comment>
<organism evidence="13">
    <name type="scientific">Lepeophtheirus salmonis</name>
    <name type="common">Salmon louse</name>
    <name type="synonym">Caligus salmonis</name>
    <dbReference type="NCBI Taxonomy" id="72036"/>
    <lineage>
        <taxon>Eukaryota</taxon>
        <taxon>Metazoa</taxon>
        <taxon>Ecdysozoa</taxon>
        <taxon>Arthropoda</taxon>
        <taxon>Crustacea</taxon>
        <taxon>Multicrustacea</taxon>
        <taxon>Hexanauplia</taxon>
        <taxon>Copepoda</taxon>
        <taxon>Siphonostomatoida</taxon>
        <taxon>Caligidae</taxon>
        <taxon>Lepeophtheirus</taxon>
    </lineage>
</organism>
<keyword evidence="8" id="KW-0456">Lyase</keyword>
<evidence type="ECO:0000256" key="4">
    <source>
        <dbReference type="ARBA" id="ARBA00022516"/>
    </source>
</evidence>
<dbReference type="UniPathway" id="UPA00558"/>
<evidence type="ECO:0000256" key="1">
    <source>
        <dbReference type="ARBA" id="ARBA00001928"/>
    </source>
</evidence>
<sequence>VNLINIIIIYNKYCLKMRKIGGILGGLGTYFMWQHYNEKEPGTFRGFSRAMGRIADAEIPIWAREPIFKTYSRFYNCNLDEVKSELQEFSSFSNFFRRELKEGTRPVCPESPLVSPCDGKVLHVAKYMDSGFSVKGISFSIKSFLGIQTVPKTVYICTIYLSPGDYHRFHSPANWNIKSRTHFSGYLLSVNPFLLKFIKNLFCLNERVIYMGDWTYGFFSMTPVGATNVGSIRVGIDPELTTNQTAHKIGAVNKKDFEEIHSVVKGELFGEFNLGSTIVLLFEGPSNLELCIHEGDTVKTGQPILHKNFC</sequence>
<comment type="pathway">
    <text evidence="2">Lipid metabolism.</text>
</comment>
<evidence type="ECO:0000256" key="3">
    <source>
        <dbReference type="ARBA" id="ARBA00012243"/>
    </source>
</evidence>
<dbReference type="InterPro" id="IPR003817">
    <property type="entry name" value="PS_Dcarbxylase"/>
</dbReference>
<dbReference type="GO" id="GO:0005739">
    <property type="term" value="C:mitochondrion"/>
    <property type="evidence" value="ECO:0007669"/>
    <property type="project" value="TreeGrafter"/>
</dbReference>
<dbReference type="EC" id="4.1.1.65" evidence="3"/>
<dbReference type="OrthoDB" id="4330at2759"/>
<dbReference type="GO" id="GO:0004609">
    <property type="term" value="F:phosphatidylserine decarboxylase activity"/>
    <property type="evidence" value="ECO:0007669"/>
    <property type="project" value="UniProtKB-EC"/>
</dbReference>
<dbReference type="InterPro" id="IPR033177">
    <property type="entry name" value="PSD-B"/>
</dbReference>
<reference evidence="13" key="1">
    <citation type="submission" date="2014-05" db="EMBL/GenBank/DDBJ databases">
        <authorList>
            <person name="Chronopoulou M."/>
        </authorList>
    </citation>
    <scope>NUCLEOTIDE SEQUENCE</scope>
    <source>
        <tissue evidence="13">Whole organism</tissue>
    </source>
</reference>
<name>A0A0K2VHF0_LEPSM</name>